<dbReference type="Gene3D" id="1.10.510.10">
    <property type="entry name" value="Transferase(Phosphotransferase) domain 1"/>
    <property type="match status" value="1"/>
</dbReference>
<dbReference type="PROSITE" id="PS00107">
    <property type="entry name" value="PROTEIN_KINASE_ATP"/>
    <property type="match status" value="1"/>
</dbReference>
<dbReference type="InterPro" id="IPR017441">
    <property type="entry name" value="Protein_kinase_ATP_BS"/>
</dbReference>
<keyword evidence="1" id="KW-0808">Transferase</keyword>
<evidence type="ECO:0000256" key="5">
    <source>
        <dbReference type="PROSITE-ProRule" id="PRU10141"/>
    </source>
</evidence>
<keyword evidence="9" id="KW-1185">Reference proteome</keyword>
<dbReference type="Gene3D" id="3.30.200.20">
    <property type="entry name" value="Phosphorylase Kinase, domain 1"/>
    <property type="match status" value="1"/>
</dbReference>
<dbReference type="SMART" id="SM00220">
    <property type="entry name" value="S_TKc"/>
    <property type="match status" value="1"/>
</dbReference>
<keyword evidence="8" id="KW-0723">Serine/threonine-protein kinase</keyword>
<evidence type="ECO:0000256" key="2">
    <source>
        <dbReference type="ARBA" id="ARBA00022741"/>
    </source>
</evidence>
<dbReference type="PANTHER" id="PTHR43289:SF34">
    <property type="entry name" value="SERINE_THREONINE-PROTEIN KINASE YBDM-RELATED"/>
    <property type="match status" value="1"/>
</dbReference>
<organism evidence="8 9">
    <name type="scientific">Bailinhaonella thermotolerans</name>
    <dbReference type="NCBI Taxonomy" id="1070861"/>
    <lineage>
        <taxon>Bacteria</taxon>
        <taxon>Bacillati</taxon>
        <taxon>Actinomycetota</taxon>
        <taxon>Actinomycetes</taxon>
        <taxon>Streptosporangiales</taxon>
        <taxon>Streptosporangiaceae</taxon>
        <taxon>Bailinhaonella</taxon>
    </lineage>
</organism>
<evidence type="ECO:0000313" key="9">
    <source>
        <dbReference type="Proteomes" id="UP000265768"/>
    </source>
</evidence>
<accession>A0A3A4AVZ2</accession>
<sequence length="616" mass="64170">MAASTQRAGGLLPLTGEDPRRIGPYRVVGRLGAGGMGVVLAGVDDRGVRAAVKVVHAHFAADPEFRARFAREISVLTRVEGHCTARVLGSDAGAERPWLATEYVPGPTLDERVREEGPLRGDELFGLAGGLAEALVAVHAAGVVHRDVKPSNVILSPGGPRLVDFGIARAVDASVMTRTGAVVGSPGWISPEEYGDAPAGPPADVYGWALLVVYAAAGAAPYGVARPEVLALRVMNMPVDTSAVPDALRDLVGRALSKDPLARPSSREVLETVADAWRRSHGDPAGGATAGQDVTTRIERTWAAPAEPAPWPASPPSRLRGGLLTATPPPRLRRGLLTAAAAALALAGVVAAVALRDGPDRRSSLATGAPVPSAGSPSDGAAARPPEPASTGPSPATTGPSPAQPGPPVTATELSAAIDLALEAAPAATFGFEGGFTQSSAGAKATGRLMNHDTQDDLDMQIASVEGERERYVVLKGYSVYRKTPGAKAADITALKPASKDWFALMVAGMAGPSTIRDVVAKATRVKREGRTYTGTLAPKDTAGNMRRLLVSWAGELGGPDDRSYLTFSLTLDSRDRPARFRVSWYVPVPGEAGIFRSDFTTVYRDWTASHRIVEP</sequence>
<dbReference type="CDD" id="cd14014">
    <property type="entry name" value="STKc_PknB_like"/>
    <property type="match status" value="1"/>
</dbReference>
<name>A0A3A4AVZ2_9ACTN</name>
<gene>
    <name evidence="8" type="ORF">D5H75_13345</name>
</gene>
<dbReference type="GO" id="GO:0004674">
    <property type="term" value="F:protein serine/threonine kinase activity"/>
    <property type="evidence" value="ECO:0007669"/>
    <property type="project" value="UniProtKB-KW"/>
</dbReference>
<dbReference type="EMBL" id="QZEY01000004">
    <property type="protein sequence ID" value="RJL32507.1"/>
    <property type="molecule type" value="Genomic_DNA"/>
</dbReference>
<dbReference type="PROSITE" id="PS00108">
    <property type="entry name" value="PROTEIN_KINASE_ST"/>
    <property type="match status" value="1"/>
</dbReference>
<evidence type="ECO:0000256" key="1">
    <source>
        <dbReference type="ARBA" id="ARBA00022679"/>
    </source>
</evidence>
<evidence type="ECO:0000256" key="6">
    <source>
        <dbReference type="SAM" id="MobiDB-lite"/>
    </source>
</evidence>
<protein>
    <submittedName>
        <fullName evidence="8">Serine/threonine protein kinase</fullName>
    </submittedName>
</protein>
<dbReference type="InterPro" id="IPR008271">
    <property type="entry name" value="Ser/Thr_kinase_AS"/>
</dbReference>
<dbReference type="PANTHER" id="PTHR43289">
    <property type="entry name" value="MITOGEN-ACTIVATED PROTEIN KINASE KINASE KINASE 20-RELATED"/>
    <property type="match status" value="1"/>
</dbReference>
<comment type="caution">
    <text evidence="8">The sequence shown here is derived from an EMBL/GenBank/DDBJ whole genome shotgun (WGS) entry which is preliminary data.</text>
</comment>
<feature type="domain" description="Protein kinase" evidence="7">
    <location>
        <begin position="25"/>
        <end position="278"/>
    </location>
</feature>
<dbReference type="InterPro" id="IPR000719">
    <property type="entry name" value="Prot_kinase_dom"/>
</dbReference>
<feature type="region of interest" description="Disordered" evidence="6">
    <location>
        <begin position="303"/>
        <end position="326"/>
    </location>
</feature>
<dbReference type="OrthoDB" id="3915799at2"/>
<keyword evidence="2 5" id="KW-0547">Nucleotide-binding</keyword>
<reference evidence="8 9" key="1">
    <citation type="submission" date="2018-09" db="EMBL/GenBank/DDBJ databases">
        <title>YIM 75507 draft genome.</title>
        <authorList>
            <person name="Tang S."/>
            <person name="Feng Y."/>
        </authorList>
    </citation>
    <scope>NUCLEOTIDE SEQUENCE [LARGE SCALE GENOMIC DNA]</scope>
    <source>
        <strain evidence="8 9">YIM 75507</strain>
    </source>
</reference>
<keyword evidence="4 5" id="KW-0067">ATP-binding</keyword>
<dbReference type="SUPFAM" id="SSF56112">
    <property type="entry name" value="Protein kinase-like (PK-like)"/>
    <property type="match status" value="1"/>
</dbReference>
<keyword evidence="3 8" id="KW-0418">Kinase</keyword>
<feature type="region of interest" description="Disordered" evidence="6">
    <location>
        <begin position="360"/>
        <end position="410"/>
    </location>
</feature>
<feature type="compositionally biased region" description="Low complexity" evidence="6">
    <location>
        <begin position="368"/>
        <end position="401"/>
    </location>
</feature>
<evidence type="ECO:0000313" key="8">
    <source>
        <dbReference type="EMBL" id="RJL32507.1"/>
    </source>
</evidence>
<evidence type="ECO:0000256" key="3">
    <source>
        <dbReference type="ARBA" id="ARBA00022777"/>
    </source>
</evidence>
<evidence type="ECO:0000256" key="4">
    <source>
        <dbReference type="ARBA" id="ARBA00022840"/>
    </source>
</evidence>
<dbReference type="Pfam" id="PF00069">
    <property type="entry name" value="Pkinase"/>
    <property type="match status" value="1"/>
</dbReference>
<dbReference type="InterPro" id="IPR011009">
    <property type="entry name" value="Kinase-like_dom_sf"/>
</dbReference>
<dbReference type="RefSeq" id="WP_119926756.1">
    <property type="nucleotide sequence ID" value="NZ_QZEY01000004.1"/>
</dbReference>
<dbReference type="Proteomes" id="UP000265768">
    <property type="component" value="Unassembled WGS sequence"/>
</dbReference>
<proteinExistence type="predicted"/>
<dbReference type="AlphaFoldDB" id="A0A3A4AVZ2"/>
<dbReference type="GO" id="GO:0005524">
    <property type="term" value="F:ATP binding"/>
    <property type="evidence" value="ECO:0007669"/>
    <property type="project" value="UniProtKB-UniRule"/>
</dbReference>
<dbReference type="PROSITE" id="PS50011">
    <property type="entry name" value="PROTEIN_KINASE_DOM"/>
    <property type="match status" value="1"/>
</dbReference>
<evidence type="ECO:0000259" key="7">
    <source>
        <dbReference type="PROSITE" id="PS50011"/>
    </source>
</evidence>
<feature type="binding site" evidence="5">
    <location>
        <position position="53"/>
    </location>
    <ligand>
        <name>ATP</name>
        <dbReference type="ChEBI" id="CHEBI:30616"/>
    </ligand>
</feature>